<dbReference type="EC" id="4.1.1.35" evidence="5"/>
<evidence type="ECO:0000256" key="2">
    <source>
        <dbReference type="ARBA" id="ARBA00004447"/>
    </source>
</evidence>
<dbReference type="PANTHER" id="PTHR43078:SF6">
    <property type="entry name" value="UDP-GLUCURONIC ACID DECARBOXYLASE 1"/>
    <property type="match status" value="1"/>
</dbReference>
<dbReference type="GO" id="GO:0042732">
    <property type="term" value="P:D-xylose metabolic process"/>
    <property type="evidence" value="ECO:0007669"/>
    <property type="project" value="InterPro"/>
</dbReference>
<dbReference type="InterPro" id="IPR016040">
    <property type="entry name" value="NAD(P)-bd_dom"/>
</dbReference>
<evidence type="ECO:0000256" key="12">
    <source>
        <dbReference type="ARBA" id="ARBA00023136"/>
    </source>
</evidence>
<comment type="subcellular location">
    <subcellularLocation>
        <location evidence="2">Golgi apparatus</location>
        <location evidence="2">Golgi stack membrane</location>
        <topology evidence="2">Single-pass type II membrane protein</topology>
    </subcellularLocation>
</comment>
<comment type="similarity">
    <text evidence="4">Belongs to the NAD(P)-dependent epimerase/dehydratase family. UDP-glucuronic acid decarboxylase subfamily.</text>
</comment>
<evidence type="ECO:0000256" key="1">
    <source>
        <dbReference type="ARBA" id="ARBA00001911"/>
    </source>
</evidence>
<dbReference type="Proteomes" id="UP000027432">
    <property type="component" value="Unassembled WGS sequence"/>
</dbReference>
<proteinExistence type="inferred from homology"/>
<evidence type="ECO:0000259" key="15">
    <source>
        <dbReference type="Pfam" id="PF16363"/>
    </source>
</evidence>
<protein>
    <recommendedName>
        <fullName evidence="5">UDP-glucuronate decarboxylase</fullName>
        <ecNumber evidence="5">4.1.1.35</ecNumber>
    </recommendedName>
</protein>
<comment type="pathway">
    <text evidence="3">Nucleotide-sugar biosynthesis; UDP-alpha-D-xylose biosynthesis; UDP-alpha-D-xylose from UDP-alpha-D-glucuronate: step 1/1.</text>
</comment>
<dbReference type="Pfam" id="PF16363">
    <property type="entry name" value="GDP_Man_Dehyd"/>
    <property type="match status" value="1"/>
</dbReference>
<keyword evidence="17" id="KW-1185">Reference proteome</keyword>
<keyword evidence="11" id="KW-0333">Golgi apparatus</keyword>
<keyword evidence="6" id="KW-0812">Transmembrane</keyword>
<name>A0A074J7E0_9RHOB</name>
<dbReference type="AlphaFoldDB" id="A0A074J7E0"/>
<dbReference type="CDD" id="cd05230">
    <property type="entry name" value="UGD_SDR_e"/>
    <property type="match status" value="1"/>
</dbReference>
<dbReference type="OrthoDB" id="9801785at2"/>
<evidence type="ECO:0000256" key="13">
    <source>
        <dbReference type="ARBA" id="ARBA00023180"/>
    </source>
</evidence>
<dbReference type="GO" id="GO:0048040">
    <property type="term" value="F:UDP-glucuronate decarboxylase activity"/>
    <property type="evidence" value="ECO:0007669"/>
    <property type="project" value="UniProtKB-EC"/>
</dbReference>
<evidence type="ECO:0000256" key="7">
    <source>
        <dbReference type="ARBA" id="ARBA00022793"/>
    </source>
</evidence>
<dbReference type="Gene3D" id="3.40.50.720">
    <property type="entry name" value="NAD(P)-binding Rossmann-like Domain"/>
    <property type="match status" value="1"/>
</dbReference>
<dbReference type="EMBL" id="AUND01000038">
    <property type="protein sequence ID" value="KEO51508.1"/>
    <property type="molecule type" value="Genomic_DNA"/>
</dbReference>
<evidence type="ECO:0000256" key="8">
    <source>
        <dbReference type="ARBA" id="ARBA00022968"/>
    </source>
</evidence>
<organism evidence="16 17">
    <name type="scientific">Thioclava pacifica DSM 10166</name>
    <dbReference type="NCBI Taxonomy" id="1353537"/>
    <lineage>
        <taxon>Bacteria</taxon>
        <taxon>Pseudomonadati</taxon>
        <taxon>Pseudomonadota</taxon>
        <taxon>Alphaproteobacteria</taxon>
        <taxon>Rhodobacterales</taxon>
        <taxon>Paracoccaceae</taxon>
        <taxon>Thioclava</taxon>
    </lineage>
</organism>
<keyword evidence="13" id="KW-0325">Glycoprotein</keyword>
<dbReference type="eggNOG" id="COG0451">
    <property type="taxonomic scope" value="Bacteria"/>
</dbReference>
<keyword evidence="10" id="KW-0520">NAD</keyword>
<feature type="domain" description="NAD(P)-binding" evidence="15">
    <location>
        <begin position="29"/>
        <end position="327"/>
    </location>
</feature>
<dbReference type="GO" id="GO:0070403">
    <property type="term" value="F:NAD+ binding"/>
    <property type="evidence" value="ECO:0007669"/>
    <property type="project" value="InterPro"/>
</dbReference>
<comment type="cofactor">
    <cofactor evidence="1">
        <name>NAD(+)</name>
        <dbReference type="ChEBI" id="CHEBI:57540"/>
    </cofactor>
</comment>
<dbReference type="InterPro" id="IPR036291">
    <property type="entry name" value="NAD(P)-bd_dom_sf"/>
</dbReference>
<keyword evidence="8" id="KW-0735">Signal-anchor</keyword>
<evidence type="ECO:0000256" key="9">
    <source>
        <dbReference type="ARBA" id="ARBA00022989"/>
    </source>
</evidence>
<keyword evidence="12" id="KW-0472">Membrane</keyword>
<evidence type="ECO:0000313" key="16">
    <source>
        <dbReference type="EMBL" id="KEO51508.1"/>
    </source>
</evidence>
<dbReference type="UniPathway" id="UPA00796">
    <property type="reaction ID" value="UER00771"/>
</dbReference>
<comment type="caution">
    <text evidence="16">The sequence shown here is derived from an EMBL/GenBank/DDBJ whole genome shotgun (WGS) entry which is preliminary data.</text>
</comment>
<dbReference type="STRING" id="1353537.TP2_11480"/>
<evidence type="ECO:0000256" key="14">
    <source>
        <dbReference type="ARBA" id="ARBA00023239"/>
    </source>
</evidence>
<accession>A0A074J7E0</accession>
<reference evidence="16 17" key="1">
    <citation type="submission" date="2013-07" db="EMBL/GenBank/DDBJ databases">
        <title>Thioclava pacifica DSM 10166 Genome Sequencing.</title>
        <authorList>
            <person name="Lai Q."/>
            <person name="Shao Z."/>
        </authorList>
    </citation>
    <scope>NUCLEOTIDE SEQUENCE [LARGE SCALE GENOMIC DNA]</scope>
    <source>
        <strain evidence="16 17">DSM 10166</strain>
    </source>
</reference>
<evidence type="ECO:0000256" key="3">
    <source>
        <dbReference type="ARBA" id="ARBA00005100"/>
    </source>
</evidence>
<sequence>MSAEKQFVPPFASGAGALSGASAHRRTVLIAGGAGFIGSNLARRLLAQGDRVICIDNLETGRSANIEGLIPNPDFAFFLHDIVEPFTVKGPVDRIYNLACPASPPKYQRDPVHTLKTSFIGGLNLLSIAEKKHARILQSSTSEVYGDPDISPQPESYRGLVNTVGPRACYDEGKRATETLFYESHRQSHVDVRIARIFNTYGPRMDPEDGRVVSNFVVQALTGQPLTIYGDGTQTRSFCYIEDMLDGLTALMEADEVEPTIFDPVNLGNPHEFTMLELADLVQDLTGAKVKRDFHPLPKDDPLQRRPDITRAKTILGWEPKVPLHDGLIPTIEYFRDEIEMAQQKIGGVA</sequence>
<evidence type="ECO:0000256" key="11">
    <source>
        <dbReference type="ARBA" id="ARBA00023034"/>
    </source>
</evidence>
<gene>
    <name evidence="16" type="ORF">TP2_11480</name>
</gene>
<dbReference type="GO" id="GO:0005737">
    <property type="term" value="C:cytoplasm"/>
    <property type="evidence" value="ECO:0007669"/>
    <property type="project" value="TreeGrafter"/>
</dbReference>
<evidence type="ECO:0000256" key="5">
    <source>
        <dbReference type="ARBA" id="ARBA00012290"/>
    </source>
</evidence>
<evidence type="ECO:0000256" key="6">
    <source>
        <dbReference type="ARBA" id="ARBA00022692"/>
    </source>
</evidence>
<keyword evidence="7" id="KW-0210">Decarboxylase</keyword>
<evidence type="ECO:0000256" key="4">
    <source>
        <dbReference type="ARBA" id="ARBA00007505"/>
    </source>
</evidence>
<dbReference type="SUPFAM" id="SSF51735">
    <property type="entry name" value="NAD(P)-binding Rossmann-fold domains"/>
    <property type="match status" value="1"/>
</dbReference>
<dbReference type="PANTHER" id="PTHR43078">
    <property type="entry name" value="UDP-GLUCURONIC ACID DECARBOXYLASE-RELATED"/>
    <property type="match status" value="1"/>
</dbReference>
<dbReference type="RefSeq" id="WP_084714329.1">
    <property type="nucleotide sequence ID" value="NZ_AUND01000038.1"/>
</dbReference>
<dbReference type="InterPro" id="IPR044516">
    <property type="entry name" value="UXS-like"/>
</dbReference>
<dbReference type="GO" id="GO:0033320">
    <property type="term" value="P:UDP-D-xylose biosynthetic process"/>
    <property type="evidence" value="ECO:0007669"/>
    <property type="project" value="UniProtKB-UniPathway"/>
</dbReference>
<evidence type="ECO:0000256" key="10">
    <source>
        <dbReference type="ARBA" id="ARBA00023027"/>
    </source>
</evidence>
<evidence type="ECO:0000313" key="17">
    <source>
        <dbReference type="Proteomes" id="UP000027432"/>
    </source>
</evidence>
<keyword evidence="9" id="KW-1133">Transmembrane helix</keyword>
<keyword evidence="14" id="KW-0456">Lyase</keyword>
<dbReference type="FunFam" id="3.40.50.720:FF:000065">
    <property type="entry name" value="UDP-glucuronic acid decarboxylase 1"/>
    <property type="match status" value="1"/>
</dbReference>